<evidence type="ECO:0000313" key="1">
    <source>
        <dbReference type="EMBL" id="GBN48435.1"/>
    </source>
</evidence>
<dbReference type="EMBL" id="BGPR01010869">
    <property type="protein sequence ID" value="GBN48435.1"/>
    <property type="molecule type" value="Genomic_DNA"/>
</dbReference>
<organism evidence="1 2">
    <name type="scientific">Araneus ventricosus</name>
    <name type="common">Orbweaver spider</name>
    <name type="synonym">Epeira ventricosa</name>
    <dbReference type="NCBI Taxonomy" id="182803"/>
    <lineage>
        <taxon>Eukaryota</taxon>
        <taxon>Metazoa</taxon>
        <taxon>Ecdysozoa</taxon>
        <taxon>Arthropoda</taxon>
        <taxon>Chelicerata</taxon>
        <taxon>Arachnida</taxon>
        <taxon>Araneae</taxon>
        <taxon>Araneomorphae</taxon>
        <taxon>Entelegynae</taxon>
        <taxon>Araneoidea</taxon>
        <taxon>Araneidae</taxon>
        <taxon>Araneus</taxon>
    </lineage>
</organism>
<keyword evidence="2" id="KW-1185">Reference proteome</keyword>
<dbReference type="AlphaFoldDB" id="A0A4Y2P907"/>
<protein>
    <submittedName>
        <fullName evidence="1">Uncharacterized protein</fullName>
    </submittedName>
</protein>
<sequence>MTTKDKKELILPSGATPLILGIYLTYRQRVAHSAYCPSPKRKPQKPDTPVAVVMVVASGFYDYKGQKRSVFLPEALRHWILGNTVLRIVNELVLPAYPISKRKTPETTDMPCGGRYGR</sequence>
<dbReference type="Proteomes" id="UP000499080">
    <property type="component" value="Unassembled WGS sequence"/>
</dbReference>
<gene>
    <name evidence="1" type="ORF">AVEN_66062_1</name>
</gene>
<accession>A0A4Y2P907</accession>
<evidence type="ECO:0000313" key="2">
    <source>
        <dbReference type="Proteomes" id="UP000499080"/>
    </source>
</evidence>
<reference evidence="1 2" key="1">
    <citation type="journal article" date="2019" name="Sci. Rep.">
        <title>Orb-weaving spider Araneus ventricosus genome elucidates the spidroin gene catalogue.</title>
        <authorList>
            <person name="Kono N."/>
            <person name="Nakamura H."/>
            <person name="Ohtoshi R."/>
            <person name="Moran D.A.P."/>
            <person name="Shinohara A."/>
            <person name="Yoshida Y."/>
            <person name="Fujiwara M."/>
            <person name="Mori M."/>
            <person name="Tomita M."/>
            <person name="Arakawa K."/>
        </authorList>
    </citation>
    <scope>NUCLEOTIDE SEQUENCE [LARGE SCALE GENOMIC DNA]</scope>
</reference>
<proteinExistence type="predicted"/>
<comment type="caution">
    <text evidence="1">The sequence shown here is derived from an EMBL/GenBank/DDBJ whole genome shotgun (WGS) entry which is preliminary data.</text>
</comment>
<name>A0A4Y2P907_ARAVE</name>